<comment type="function">
    <text evidence="9">Mediates the uptake of pyruvate into mitochondria.</text>
</comment>
<keyword evidence="6" id="KW-1133">Transmembrane helix</keyword>
<dbReference type="InterPro" id="IPR005336">
    <property type="entry name" value="MPC"/>
</dbReference>
<evidence type="ECO:0000256" key="1">
    <source>
        <dbReference type="ARBA" id="ARBA00004448"/>
    </source>
</evidence>
<evidence type="ECO:0000256" key="7">
    <source>
        <dbReference type="ARBA" id="ARBA00023128"/>
    </source>
</evidence>
<keyword evidence="7 9" id="KW-0496">Mitochondrion</keyword>
<evidence type="ECO:0000256" key="3">
    <source>
        <dbReference type="ARBA" id="ARBA00022448"/>
    </source>
</evidence>
<evidence type="ECO:0000256" key="9">
    <source>
        <dbReference type="RuleBase" id="RU363100"/>
    </source>
</evidence>
<evidence type="ECO:0000256" key="5">
    <source>
        <dbReference type="ARBA" id="ARBA00022792"/>
    </source>
</evidence>
<sequence>MASTFVNWLRSPAGREYFFSTHFWGPVANWGLPLAAIADLTGKDEEMISGTMTTALASYSMVFMRFDPPFSMARATTELPPLRMPCNQRYCADRSARSVRELLALWGREKKLGQPGVAVQDALSKVKAGGQAAAEATKAEAAGVVEAVKKSVGK</sequence>
<gene>
    <name evidence="10" type="ORF">RHS01_04176</name>
</gene>
<comment type="similarity">
    <text evidence="2 9">Belongs to the mitochondrial pyruvate carrier (MPC) (TC 2.A.105) family.</text>
</comment>
<dbReference type="AlphaFoldDB" id="A0A8H7IFR7"/>
<comment type="caution">
    <text evidence="10">The sequence shown here is derived from an EMBL/GenBank/DDBJ whole genome shotgun (WGS) entry which is preliminary data.</text>
</comment>
<keyword evidence="3 9" id="KW-0813">Transport</keyword>
<dbReference type="Proteomes" id="UP000614334">
    <property type="component" value="Unassembled WGS sequence"/>
</dbReference>
<keyword evidence="5 9" id="KW-0999">Mitochondrion inner membrane</keyword>
<evidence type="ECO:0000256" key="8">
    <source>
        <dbReference type="ARBA" id="ARBA00023136"/>
    </source>
</evidence>
<accession>A0A8H7IFR7</accession>
<evidence type="ECO:0000256" key="2">
    <source>
        <dbReference type="ARBA" id="ARBA00006416"/>
    </source>
</evidence>
<evidence type="ECO:0000313" key="11">
    <source>
        <dbReference type="Proteomes" id="UP000614334"/>
    </source>
</evidence>
<evidence type="ECO:0000256" key="6">
    <source>
        <dbReference type="ARBA" id="ARBA00022989"/>
    </source>
</evidence>
<keyword evidence="8" id="KW-0472">Membrane</keyword>
<evidence type="ECO:0000313" key="10">
    <source>
        <dbReference type="EMBL" id="KAF8757238.1"/>
    </source>
</evidence>
<comment type="subcellular location">
    <subcellularLocation>
        <location evidence="1 9">Mitochondrion inner membrane</location>
        <topology evidence="1 9">Multi-pass membrane protein</topology>
    </subcellularLocation>
</comment>
<evidence type="ECO:0000256" key="4">
    <source>
        <dbReference type="ARBA" id="ARBA00022692"/>
    </source>
</evidence>
<organism evidence="10 11">
    <name type="scientific">Rhizoctonia solani</name>
    <dbReference type="NCBI Taxonomy" id="456999"/>
    <lineage>
        <taxon>Eukaryota</taxon>
        <taxon>Fungi</taxon>
        <taxon>Dikarya</taxon>
        <taxon>Basidiomycota</taxon>
        <taxon>Agaricomycotina</taxon>
        <taxon>Agaricomycetes</taxon>
        <taxon>Cantharellales</taxon>
        <taxon>Ceratobasidiaceae</taxon>
        <taxon>Rhizoctonia</taxon>
    </lineage>
</organism>
<dbReference type="Pfam" id="PF03650">
    <property type="entry name" value="MPC"/>
    <property type="match status" value="1"/>
</dbReference>
<dbReference type="GO" id="GO:0006850">
    <property type="term" value="P:pyruvate import into mitochondria"/>
    <property type="evidence" value="ECO:0007669"/>
    <property type="project" value="InterPro"/>
</dbReference>
<reference evidence="10" key="1">
    <citation type="submission" date="2020-09" db="EMBL/GenBank/DDBJ databases">
        <title>Comparative genome analyses of four rice-infecting Rhizoctonia solani isolates reveal extensive enrichment of homogalacturonan modification genes.</title>
        <authorList>
            <person name="Lee D.-Y."/>
            <person name="Jeon J."/>
            <person name="Kim K.-T."/>
            <person name="Cheong K."/>
            <person name="Song H."/>
            <person name="Choi G."/>
            <person name="Ko J."/>
            <person name="Opiyo S.O."/>
            <person name="Zuo S."/>
            <person name="Madhav S."/>
            <person name="Lee Y.-H."/>
            <person name="Wang G.-L."/>
        </authorList>
    </citation>
    <scope>NUCLEOTIDE SEQUENCE</scope>
    <source>
        <strain evidence="10">AG1-IA B2</strain>
    </source>
</reference>
<dbReference type="EMBL" id="JACYCF010000005">
    <property type="protein sequence ID" value="KAF8757238.1"/>
    <property type="molecule type" value="Genomic_DNA"/>
</dbReference>
<proteinExistence type="inferred from homology"/>
<name>A0A8H7IFR7_9AGAM</name>
<keyword evidence="4" id="KW-0812">Transmembrane</keyword>
<dbReference type="GO" id="GO:0005743">
    <property type="term" value="C:mitochondrial inner membrane"/>
    <property type="evidence" value="ECO:0007669"/>
    <property type="project" value="UniProtKB-SubCell"/>
</dbReference>
<protein>
    <recommendedName>
        <fullName evidence="9">Mitochondrial pyruvate carrier</fullName>
    </recommendedName>
</protein>